<evidence type="ECO:0000313" key="1">
    <source>
        <dbReference type="EMBL" id="CAA7015062.1"/>
    </source>
</evidence>
<dbReference type="AlphaFoldDB" id="A0A6D2HG90"/>
<sequence>MGKIDDLADVLHGTVAALTDRVDKMQGGWDQLKEAHNVVTDRMDAMDRNLSRIMESLSRIEGNRNPEPSHRNRTTSPTTMIVRYVILFHRILENH</sequence>
<proteinExistence type="predicted"/>
<comment type="caution">
    <text evidence="1">The sequence shown here is derived from an EMBL/GenBank/DDBJ whole genome shotgun (WGS) entry which is preliminary data.</text>
</comment>
<gene>
    <name evidence="1" type="ORF">MERR_LOCUS2297</name>
</gene>
<organism evidence="1 2">
    <name type="scientific">Microthlaspi erraticum</name>
    <dbReference type="NCBI Taxonomy" id="1685480"/>
    <lineage>
        <taxon>Eukaryota</taxon>
        <taxon>Viridiplantae</taxon>
        <taxon>Streptophyta</taxon>
        <taxon>Embryophyta</taxon>
        <taxon>Tracheophyta</taxon>
        <taxon>Spermatophyta</taxon>
        <taxon>Magnoliopsida</taxon>
        <taxon>eudicotyledons</taxon>
        <taxon>Gunneridae</taxon>
        <taxon>Pentapetalae</taxon>
        <taxon>rosids</taxon>
        <taxon>malvids</taxon>
        <taxon>Brassicales</taxon>
        <taxon>Brassicaceae</taxon>
        <taxon>Coluteocarpeae</taxon>
        <taxon>Microthlaspi</taxon>
    </lineage>
</organism>
<protein>
    <submittedName>
        <fullName evidence="1">Uncharacterized protein</fullName>
    </submittedName>
</protein>
<evidence type="ECO:0000313" key="2">
    <source>
        <dbReference type="Proteomes" id="UP000467841"/>
    </source>
</evidence>
<reference evidence="1" key="1">
    <citation type="submission" date="2020-01" db="EMBL/GenBank/DDBJ databases">
        <authorList>
            <person name="Mishra B."/>
        </authorList>
    </citation>
    <scope>NUCLEOTIDE SEQUENCE [LARGE SCALE GENOMIC DNA]</scope>
</reference>
<keyword evidence="2" id="KW-1185">Reference proteome</keyword>
<dbReference type="EMBL" id="CACVBM020000144">
    <property type="protein sequence ID" value="CAA7015062.1"/>
    <property type="molecule type" value="Genomic_DNA"/>
</dbReference>
<dbReference type="Proteomes" id="UP000467841">
    <property type="component" value="Unassembled WGS sequence"/>
</dbReference>
<name>A0A6D2HG90_9BRAS</name>
<accession>A0A6D2HG90</accession>